<reference evidence="6 7" key="1">
    <citation type="submission" date="2018-04" db="EMBL/GenBank/DDBJ databases">
        <title>Genomic Encyclopedia of Archaeal and Bacterial Type Strains, Phase II (KMG-II): from individual species to whole genera.</title>
        <authorList>
            <person name="Goeker M."/>
        </authorList>
    </citation>
    <scope>NUCLEOTIDE SEQUENCE [LARGE SCALE GENOMIC DNA]</scope>
    <source>
        <strain evidence="6 7">DSM 21823</strain>
    </source>
</reference>
<dbReference type="InterPro" id="IPR036390">
    <property type="entry name" value="WH_DNA-bd_sf"/>
</dbReference>
<keyword evidence="4" id="KW-0804">Transcription</keyword>
<evidence type="ECO:0000256" key="3">
    <source>
        <dbReference type="ARBA" id="ARBA00023125"/>
    </source>
</evidence>
<evidence type="ECO:0000313" key="6">
    <source>
        <dbReference type="EMBL" id="PTX49440.1"/>
    </source>
</evidence>
<dbReference type="Pfam" id="PF00126">
    <property type="entry name" value="HTH_1"/>
    <property type="match status" value="1"/>
</dbReference>
<dbReference type="PROSITE" id="PS50931">
    <property type="entry name" value="HTH_LYSR"/>
    <property type="match status" value="1"/>
</dbReference>
<dbReference type="InterPro" id="IPR000847">
    <property type="entry name" value="LysR_HTH_N"/>
</dbReference>
<evidence type="ECO:0000256" key="1">
    <source>
        <dbReference type="ARBA" id="ARBA00009437"/>
    </source>
</evidence>
<dbReference type="SUPFAM" id="SSF46785">
    <property type="entry name" value="Winged helix' DNA-binding domain"/>
    <property type="match status" value="1"/>
</dbReference>
<sequence>MAFDLKTLELFVRVAALGALGKAGEDMRISPTATTQRIQALEAELGVRLLHRTTRAVSLTPEGETFLLHARQILDSAEEARAAMSSSRSRVFGDLRVTASAAFGRSQIVPHIGEFLRLYPEVSLRLDLSDSMVDIIEHGYDLAIRIGALASSSLVARKLAQNPRLLVAAPAYLERAGQPASPADLRSHSCIVLGETRNWLLRDAMGTEVETRVSGRFTTNFGEAVTEALLQGLGIGLKSLWDVADHLQAGRLVRVLPDYSVGPDWYVWAVRPPNRVLPSRVQAFIEFFEKRFQTAVQQGTALPHAPGT</sequence>
<accession>A0A2T6B062</accession>
<dbReference type="Gene3D" id="1.10.10.10">
    <property type="entry name" value="Winged helix-like DNA-binding domain superfamily/Winged helix DNA-binding domain"/>
    <property type="match status" value="1"/>
</dbReference>
<dbReference type="SUPFAM" id="SSF53850">
    <property type="entry name" value="Periplasmic binding protein-like II"/>
    <property type="match status" value="1"/>
</dbReference>
<keyword evidence="2" id="KW-0805">Transcription regulation</keyword>
<dbReference type="FunFam" id="3.40.190.290:FF:000001">
    <property type="entry name" value="Transcriptional regulator, LysR family"/>
    <property type="match status" value="1"/>
</dbReference>
<gene>
    <name evidence="6" type="ORF">C8N34_10787</name>
</gene>
<keyword evidence="3" id="KW-0238">DNA-binding</keyword>
<dbReference type="RefSeq" id="WP_108129095.1">
    <property type="nucleotide sequence ID" value="NZ_QBKP01000007.1"/>
</dbReference>
<name>A0A2T6B062_9RHOB</name>
<dbReference type="PANTHER" id="PTHR30537:SF5">
    <property type="entry name" value="HTH-TYPE TRANSCRIPTIONAL ACTIVATOR TTDR-RELATED"/>
    <property type="match status" value="1"/>
</dbReference>
<dbReference type="Gene3D" id="3.40.190.290">
    <property type="match status" value="1"/>
</dbReference>
<dbReference type="AlphaFoldDB" id="A0A2T6B062"/>
<evidence type="ECO:0000256" key="4">
    <source>
        <dbReference type="ARBA" id="ARBA00023163"/>
    </source>
</evidence>
<comment type="caution">
    <text evidence="6">The sequence shown here is derived from an EMBL/GenBank/DDBJ whole genome shotgun (WGS) entry which is preliminary data.</text>
</comment>
<dbReference type="InterPro" id="IPR058163">
    <property type="entry name" value="LysR-type_TF_proteobact-type"/>
</dbReference>
<dbReference type="GO" id="GO:0003677">
    <property type="term" value="F:DNA binding"/>
    <property type="evidence" value="ECO:0007669"/>
    <property type="project" value="UniProtKB-KW"/>
</dbReference>
<dbReference type="PANTHER" id="PTHR30537">
    <property type="entry name" value="HTH-TYPE TRANSCRIPTIONAL REGULATOR"/>
    <property type="match status" value="1"/>
</dbReference>
<keyword evidence="7" id="KW-1185">Reference proteome</keyword>
<feature type="domain" description="HTH lysR-type" evidence="5">
    <location>
        <begin position="3"/>
        <end position="60"/>
    </location>
</feature>
<dbReference type="GO" id="GO:0003700">
    <property type="term" value="F:DNA-binding transcription factor activity"/>
    <property type="evidence" value="ECO:0007669"/>
    <property type="project" value="InterPro"/>
</dbReference>
<evidence type="ECO:0000259" key="5">
    <source>
        <dbReference type="PROSITE" id="PS50931"/>
    </source>
</evidence>
<proteinExistence type="inferred from homology"/>
<dbReference type="Proteomes" id="UP000244224">
    <property type="component" value="Unassembled WGS sequence"/>
</dbReference>
<dbReference type="EMBL" id="QBKP01000007">
    <property type="protein sequence ID" value="PTX49440.1"/>
    <property type="molecule type" value="Genomic_DNA"/>
</dbReference>
<dbReference type="InterPro" id="IPR036388">
    <property type="entry name" value="WH-like_DNA-bd_sf"/>
</dbReference>
<dbReference type="CDD" id="cd08422">
    <property type="entry name" value="PBP2_CrgA_like"/>
    <property type="match status" value="1"/>
</dbReference>
<dbReference type="InterPro" id="IPR005119">
    <property type="entry name" value="LysR_subst-bd"/>
</dbReference>
<evidence type="ECO:0000256" key="2">
    <source>
        <dbReference type="ARBA" id="ARBA00023015"/>
    </source>
</evidence>
<evidence type="ECO:0000313" key="7">
    <source>
        <dbReference type="Proteomes" id="UP000244224"/>
    </source>
</evidence>
<dbReference type="Pfam" id="PF03466">
    <property type="entry name" value="LysR_substrate"/>
    <property type="match status" value="1"/>
</dbReference>
<organism evidence="6 7">
    <name type="scientific">Gemmobacter caeni</name>
    <dbReference type="NCBI Taxonomy" id="589035"/>
    <lineage>
        <taxon>Bacteria</taxon>
        <taxon>Pseudomonadati</taxon>
        <taxon>Pseudomonadota</taxon>
        <taxon>Alphaproteobacteria</taxon>
        <taxon>Rhodobacterales</taxon>
        <taxon>Paracoccaceae</taxon>
        <taxon>Gemmobacter</taxon>
    </lineage>
</organism>
<comment type="similarity">
    <text evidence="1">Belongs to the LysR transcriptional regulatory family.</text>
</comment>
<protein>
    <submittedName>
        <fullName evidence="6">LysR family transcriptional regulator</fullName>
    </submittedName>
</protein>
<dbReference type="FunFam" id="1.10.10.10:FF:000001">
    <property type="entry name" value="LysR family transcriptional regulator"/>
    <property type="match status" value="1"/>
</dbReference>
<dbReference type="OrthoDB" id="9813056at2"/>